<dbReference type="EMBL" id="VKAD01000002">
    <property type="protein sequence ID" value="TXR52059.1"/>
    <property type="molecule type" value="Genomic_DNA"/>
</dbReference>
<sequence length="146" mass="15827">MNTAENLEQFGNVQVLDAMQADAANDSDAAADAYDELNQREKNGGGPLPFDPVIAELSTKFSGIGFGIAANKRGPHWALNDDDSRQLGVAIAQVIYKYMPDMENLGPVGNLTVVSAMIVGPRFMLDAMQAKEQKKEQEEKQSESAH</sequence>
<evidence type="ECO:0000313" key="2">
    <source>
        <dbReference type="Proteomes" id="UP000321764"/>
    </source>
</evidence>
<name>A0A5C8Z480_9GAMM</name>
<comment type="caution">
    <text evidence="1">The sequence shown here is derived from an EMBL/GenBank/DDBJ whole genome shotgun (WGS) entry which is preliminary data.</text>
</comment>
<protein>
    <submittedName>
        <fullName evidence="1">Uncharacterized protein</fullName>
    </submittedName>
</protein>
<reference evidence="1 2" key="1">
    <citation type="submission" date="2019-07" db="EMBL/GenBank/DDBJ databases">
        <title>Reinekea sp. strain SSH23 genome sequencing and assembly.</title>
        <authorList>
            <person name="Kim I."/>
        </authorList>
    </citation>
    <scope>NUCLEOTIDE SEQUENCE [LARGE SCALE GENOMIC DNA]</scope>
    <source>
        <strain evidence="1 2">SSH23</strain>
    </source>
</reference>
<keyword evidence="2" id="KW-1185">Reference proteome</keyword>
<gene>
    <name evidence="1" type="ORF">FME95_11630</name>
</gene>
<dbReference type="Proteomes" id="UP000321764">
    <property type="component" value="Unassembled WGS sequence"/>
</dbReference>
<dbReference type="AlphaFoldDB" id="A0A5C8Z480"/>
<dbReference type="RefSeq" id="WP_147714655.1">
    <property type="nucleotide sequence ID" value="NZ_VKAD01000002.1"/>
</dbReference>
<evidence type="ECO:0000313" key="1">
    <source>
        <dbReference type="EMBL" id="TXR52059.1"/>
    </source>
</evidence>
<accession>A0A5C8Z480</accession>
<proteinExistence type="predicted"/>
<dbReference type="OrthoDB" id="9902855at2"/>
<organism evidence="1 2">
    <name type="scientific">Reinekea thalattae</name>
    <dbReference type="NCBI Taxonomy" id="2593301"/>
    <lineage>
        <taxon>Bacteria</taxon>
        <taxon>Pseudomonadati</taxon>
        <taxon>Pseudomonadota</taxon>
        <taxon>Gammaproteobacteria</taxon>
        <taxon>Oceanospirillales</taxon>
        <taxon>Saccharospirillaceae</taxon>
        <taxon>Reinekea</taxon>
    </lineage>
</organism>